<evidence type="ECO:0000313" key="2">
    <source>
        <dbReference type="Proteomes" id="UP000567067"/>
    </source>
</evidence>
<dbReference type="EMBL" id="JACJIP010000033">
    <property type="protein sequence ID" value="MBA9087658.1"/>
    <property type="molecule type" value="Genomic_DNA"/>
</dbReference>
<dbReference type="AlphaFoldDB" id="A0A7W3SWY5"/>
<protein>
    <submittedName>
        <fullName evidence="1">Uncharacterized protein</fullName>
    </submittedName>
</protein>
<reference evidence="1 2" key="1">
    <citation type="submission" date="2020-08" db="EMBL/GenBank/DDBJ databases">
        <title>Genomic Encyclopedia of Type Strains, Phase III (KMG-III): the genomes of soil and plant-associated and newly described type strains.</title>
        <authorList>
            <person name="Whitman W."/>
        </authorList>
    </citation>
    <scope>NUCLEOTIDE SEQUENCE [LARGE SCALE GENOMIC DNA]</scope>
    <source>
        <strain evidence="1 2">CECT 8693</strain>
    </source>
</reference>
<dbReference type="RefSeq" id="WP_182538703.1">
    <property type="nucleotide sequence ID" value="NZ_JACJIP010000033.1"/>
</dbReference>
<keyword evidence="2" id="KW-1185">Reference proteome</keyword>
<name>A0A7W3SWY5_9BACL</name>
<dbReference type="Proteomes" id="UP000567067">
    <property type="component" value="Unassembled WGS sequence"/>
</dbReference>
<accession>A0A7W3SWY5</accession>
<gene>
    <name evidence="1" type="ORF">FHR92_004143</name>
</gene>
<evidence type="ECO:0000313" key="1">
    <source>
        <dbReference type="EMBL" id="MBA9087658.1"/>
    </source>
</evidence>
<comment type="caution">
    <text evidence="1">The sequence shown here is derived from an EMBL/GenBank/DDBJ whole genome shotgun (WGS) entry which is preliminary data.</text>
</comment>
<proteinExistence type="predicted"/>
<organism evidence="1 2">
    <name type="scientific">Fontibacillus solani</name>
    <dbReference type="NCBI Taxonomy" id="1572857"/>
    <lineage>
        <taxon>Bacteria</taxon>
        <taxon>Bacillati</taxon>
        <taxon>Bacillota</taxon>
        <taxon>Bacilli</taxon>
        <taxon>Bacillales</taxon>
        <taxon>Paenibacillaceae</taxon>
        <taxon>Fontibacillus</taxon>
    </lineage>
</organism>
<sequence length="90" mass="10907">MGQALRLVFELTNGESPFGINVWNETDDENDEEPWFDRRISRQSSEVGELPDRRYIRYISFRRRGLRYLPLVMWKEFKKEQLEMIAIQLP</sequence>